<dbReference type="OrthoDB" id="309640at2759"/>
<dbReference type="InterPro" id="IPR035959">
    <property type="entry name" value="RutC-like_sf"/>
</dbReference>
<evidence type="ECO:0000313" key="2">
    <source>
        <dbReference type="EMBL" id="OCH87718.1"/>
    </source>
</evidence>
<dbReference type="PANTHER" id="PTHR11803">
    <property type="entry name" value="2-IMINOBUTANOATE/2-IMINOPROPANOATE DEAMINASE RIDA"/>
    <property type="match status" value="1"/>
</dbReference>
<keyword evidence="3" id="KW-1185">Reference proteome</keyword>
<dbReference type="InterPro" id="IPR006175">
    <property type="entry name" value="YjgF/YER057c/UK114"/>
</dbReference>
<evidence type="ECO:0000313" key="3">
    <source>
        <dbReference type="Proteomes" id="UP000250043"/>
    </source>
</evidence>
<protein>
    <submittedName>
        <fullName evidence="2">YjgF-like protein</fullName>
    </submittedName>
</protein>
<name>A0A8E2DM95_9APHY</name>
<dbReference type="SUPFAM" id="SSF55298">
    <property type="entry name" value="YjgF-like"/>
    <property type="match status" value="1"/>
</dbReference>
<proteinExistence type="inferred from homology"/>
<dbReference type="NCBIfam" id="TIGR00004">
    <property type="entry name" value="Rid family detoxifying hydrolase"/>
    <property type="match status" value="1"/>
</dbReference>
<accession>A0A8E2DM95</accession>
<dbReference type="CDD" id="cd00448">
    <property type="entry name" value="YjgF_YER057c_UK114_family"/>
    <property type="match status" value="1"/>
</dbReference>
<dbReference type="Proteomes" id="UP000250043">
    <property type="component" value="Unassembled WGS sequence"/>
</dbReference>
<organism evidence="2 3">
    <name type="scientific">Obba rivulosa</name>
    <dbReference type="NCBI Taxonomy" id="1052685"/>
    <lineage>
        <taxon>Eukaryota</taxon>
        <taxon>Fungi</taxon>
        <taxon>Dikarya</taxon>
        <taxon>Basidiomycota</taxon>
        <taxon>Agaricomycotina</taxon>
        <taxon>Agaricomycetes</taxon>
        <taxon>Polyporales</taxon>
        <taxon>Gelatoporiaceae</taxon>
        <taxon>Obba</taxon>
    </lineage>
</organism>
<dbReference type="Gene3D" id="3.30.1330.40">
    <property type="entry name" value="RutC-like"/>
    <property type="match status" value="1"/>
</dbReference>
<dbReference type="InterPro" id="IPR006056">
    <property type="entry name" value="RidA"/>
</dbReference>
<dbReference type="GO" id="GO:0005739">
    <property type="term" value="C:mitochondrion"/>
    <property type="evidence" value="ECO:0007669"/>
    <property type="project" value="TreeGrafter"/>
</dbReference>
<dbReference type="PANTHER" id="PTHR11803:SF42">
    <property type="entry name" value="MMF1"/>
    <property type="match status" value="1"/>
</dbReference>
<dbReference type="FunFam" id="3.30.1330.40:FF:000001">
    <property type="entry name" value="L-PSP family endoribonuclease"/>
    <property type="match status" value="1"/>
</dbReference>
<gene>
    <name evidence="2" type="ORF">OBBRIDRAFT_759307</name>
</gene>
<dbReference type="Pfam" id="PF01042">
    <property type="entry name" value="Ribonuc_L-PSP"/>
    <property type="match status" value="1"/>
</dbReference>
<dbReference type="GO" id="GO:0019239">
    <property type="term" value="F:deaminase activity"/>
    <property type="evidence" value="ECO:0007669"/>
    <property type="project" value="TreeGrafter"/>
</dbReference>
<reference evidence="2 3" key="1">
    <citation type="submission" date="2016-07" db="EMBL/GenBank/DDBJ databases">
        <title>Draft genome of the white-rot fungus Obba rivulosa 3A-2.</title>
        <authorList>
            <consortium name="DOE Joint Genome Institute"/>
            <person name="Miettinen O."/>
            <person name="Riley R."/>
            <person name="Acob R."/>
            <person name="Barry K."/>
            <person name="Cullen D."/>
            <person name="De Vries R."/>
            <person name="Hainaut M."/>
            <person name="Hatakka A."/>
            <person name="Henrissat B."/>
            <person name="Hilden K."/>
            <person name="Kuo R."/>
            <person name="Labutti K."/>
            <person name="Lipzen A."/>
            <person name="Makela M.R."/>
            <person name="Sandor L."/>
            <person name="Spatafora J.W."/>
            <person name="Grigoriev I.V."/>
            <person name="Hibbett D.S."/>
        </authorList>
    </citation>
    <scope>NUCLEOTIDE SEQUENCE [LARGE SCALE GENOMIC DNA]</scope>
    <source>
        <strain evidence="2 3">3A-2</strain>
    </source>
</reference>
<evidence type="ECO:0000256" key="1">
    <source>
        <dbReference type="ARBA" id="ARBA00010552"/>
    </source>
</evidence>
<sequence>MPKQTVTAPDAVPPLPVYSHATISGKTVYVSGSIGCNKDMSLVEGGVQAQTRAALTNMHKILEAAGSGLDHVLKVTVFLPNIARDFALMNEVYKEFFPTSPPARTCIGVAALPLGAEVEIECIAELPVV</sequence>
<dbReference type="AlphaFoldDB" id="A0A8E2DM95"/>
<dbReference type="GO" id="GO:0005829">
    <property type="term" value="C:cytosol"/>
    <property type="evidence" value="ECO:0007669"/>
    <property type="project" value="TreeGrafter"/>
</dbReference>
<dbReference type="EMBL" id="KV722475">
    <property type="protein sequence ID" value="OCH87718.1"/>
    <property type="molecule type" value="Genomic_DNA"/>
</dbReference>
<comment type="similarity">
    <text evidence="1">Belongs to the RutC family.</text>
</comment>